<dbReference type="Proteomes" id="UP000824120">
    <property type="component" value="Chromosome 2"/>
</dbReference>
<sequence>MSQTISTLALVEKNQSGSKKRRPFIDIAALFTHFKVSTKKYLLYKNTRVHSLC</sequence>
<evidence type="ECO:0000313" key="2">
    <source>
        <dbReference type="Proteomes" id="UP000824120"/>
    </source>
</evidence>
<proteinExistence type="predicted"/>
<name>A0A9J6AER2_SOLCO</name>
<accession>A0A9J6AER2</accession>
<reference evidence="1 2" key="1">
    <citation type="submission" date="2020-09" db="EMBL/GenBank/DDBJ databases">
        <title>De no assembly of potato wild relative species, Solanum commersonii.</title>
        <authorList>
            <person name="Cho K."/>
        </authorList>
    </citation>
    <scope>NUCLEOTIDE SEQUENCE [LARGE SCALE GENOMIC DNA]</scope>
    <source>
        <strain evidence="1">LZ3.2</strain>
        <tissue evidence="1">Leaf</tissue>
    </source>
</reference>
<organism evidence="1 2">
    <name type="scientific">Solanum commersonii</name>
    <name type="common">Commerson's wild potato</name>
    <name type="synonym">Commerson's nightshade</name>
    <dbReference type="NCBI Taxonomy" id="4109"/>
    <lineage>
        <taxon>Eukaryota</taxon>
        <taxon>Viridiplantae</taxon>
        <taxon>Streptophyta</taxon>
        <taxon>Embryophyta</taxon>
        <taxon>Tracheophyta</taxon>
        <taxon>Spermatophyta</taxon>
        <taxon>Magnoliopsida</taxon>
        <taxon>eudicotyledons</taxon>
        <taxon>Gunneridae</taxon>
        <taxon>Pentapetalae</taxon>
        <taxon>asterids</taxon>
        <taxon>lamiids</taxon>
        <taxon>Solanales</taxon>
        <taxon>Solanaceae</taxon>
        <taxon>Solanoideae</taxon>
        <taxon>Solaneae</taxon>
        <taxon>Solanum</taxon>
    </lineage>
</organism>
<protein>
    <submittedName>
        <fullName evidence="1">Uncharacterized protein</fullName>
    </submittedName>
</protein>
<dbReference type="EMBL" id="JACXVP010000002">
    <property type="protein sequence ID" value="KAG5622447.1"/>
    <property type="molecule type" value="Genomic_DNA"/>
</dbReference>
<gene>
    <name evidence="1" type="ORF">H5410_007665</name>
</gene>
<evidence type="ECO:0000313" key="1">
    <source>
        <dbReference type="EMBL" id="KAG5622447.1"/>
    </source>
</evidence>
<comment type="caution">
    <text evidence="1">The sequence shown here is derived from an EMBL/GenBank/DDBJ whole genome shotgun (WGS) entry which is preliminary data.</text>
</comment>
<keyword evidence="2" id="KW-1185">Reference proteome</keyword>
<dbReference type="AlphaFoldDB" id="A0A9J6AER2"/>